<organism evidence="1 2">
    <name type="scientific">Cytobacillus spartinae</name>
    <dbReference type="NCBI Taxonomy" id="3299023"/>
    <lineage>
        <taxon>Bacteria</taxon>
        <taxon>Bacillati</taxon>
        <taxon>Bacillota</taxon>
        <taxon>Bacilli</taxon>
        <taxon>Bacillales</taxon>
        <taxon>Bacillaceae</taxon>
        <taxon>Cytobacillus</taxon>
    </lineage>
</organism>
<accession>A0ABW6K936</accession>
<proteinExistence type="predicted"/>
<keyword evidence="2" id="KW-1185">Reference proteome</keyword>
<sequence>MNPYLYRQGSPMYGLGQQESQALAQIGWPQPNQSFKGQVVDEEFQKGNTCAYVPSTPVQYYKLQIAHWPSQDYSVPHPKGFAHTLHNVQILGQHSPSRNEYGPYLADALSIKY</sequence>
<comment type="caution">
    <text evidence="1">The sequence shown here is derived from an EMBL/GenBank/DDBJ whole genome shotgun (WGS) entry which is preliminary data.</text>
</comment>
<dbReference type="RefSeq" id="WP_389358922.1">
    <property type="nucleotide sequence ID" value="NZ_JBIACK010000001.1"/>
</dbReference>
<evidence type="ECO:0000313" key="2">
    <source>
        <dbReference type="Proteomes" id="UP001601059"/>
    </source>
</evidence>
<name>A0ABW6K936_9BACI</name>
<gene>
    <name evidence="1" type="ORF">ACFYKX_05775</name>
</gene>
<protein>
    <submittedName>
        <fullName evidence="1">Uncharacterized protein</fullName>
    </submittedName>
</protein>
<dbReference type="Proteomes" id="UP001601059">
    <property type="component" value="Unassembled WGS sequence"/>
</dbReference>
<evidence type="ECO:0000313" key="1">
    <source>
        <dbReference type="EMBL" id="MFE8700132.1"/>
    </source>
</evidence>
<dbReference type="EMBL" id="JBIACK010000001">
    <property type="protein sequence ID" value="MFE8700132.1"/>
    <property type="molecule type" value="Genomic_DNA"/>
</dbReference>
<reference evidence="1 2" key="1">
    <citation type="submission" date="2024-08" db="EMBL/GenBank/DDBJ databases">
        <title>Two novel Cytobacillus novel species.</title>
        <authorList>
            <person name="Liu G."/>
        </authorList>
    </citation>
    <scope>NUCLEOTIDE SEQUENCE [LARGE SCALE GENOMIC DNA]</scope>
    <source>
        <strain evidence="1 2">FJAT-54145</strain>
    </source>
</reference>